<feature type="region of interest" description="Disordered" evidence="1">
    <location>
        <begin position="24"/>
        <end position="45"/>
    </location>
</feature>
<comment type="caution">
    <text evidence="4">The sequence shown here is derived from an EMBL/GenBank/DDBJ whole genome shotgun (WGS) entry which is preliminary data.</text>
</comment>
<keyword evidence="2" id="KW-0732">Signal</keyword>
<dbReference type="Pfam" id="PF14240">
    <property type="entry name" value="YHYH"/>
    <property type="match status" value="1"/>
</dbReference>
<feature type="signal peptide" evidence="2">
    <location>
        <begin position="1"/>
        <end position="24"/>
    </location>
</feature>
<gene>
    <name evidence="4" type="ORF">ENSA5_57940</name>
</gene>
<reference evidence="4 5" key="1">
    <citation type="submission" date="2018-03" db="EMBL/GenBank/DDBJ databases">
        <title>Draft Genome Sequences of the Obligatory Marine Myxobacteria Enhygromyxa salina SWB005.</title>
        <authorList>
            <person name="Poehlein A."/>
            <person name="Moghaddam J.A."/>
            <person name="Harms H."/>
            <person name="Alanjari M."/>
            <person name="Koenig G.M."/>
            <person name="Daniel R."/>
            <person name="Schaeberle T.F."/>
        </authorList>
    </citation>
    <scope>NUCLEOTIDE SEQUENCE [LARGE SCALE GENOMIC DNA]</scope>
    <source>
        <strain evidence="4 5">SWB005</strain>
    </source>
</reference>
<feature type="compositionally biased region" description="Polar residues" evidence="1">
    <location>
        <begin position="32"/>
        <end position="45"/>
    </location>
</feature>
<evidence type="ECO:0000256" key="1">
    <source>
        <dbReference type="SAM" id="MobiDB-lite"/>
    </source>
</evidence>
<evidence type="ECO:0000259" key="3">
    <source>
        <dbReference type="Pfam" id="PF14240"/>
    </source>
</evidence>
<evidence type="ECO:0000313" key="5">
    <source>
        <dbReference type="Proteomes" id="UP000237968"/>
    </source>
</evidence>
<organism evidence="4 5">
    <name type="scientific">Enhygromyxa salina</name>
    <dbReference type="NCBI Taxonomy" id="215803"/>
    <lineage>
        <taxon>Bacteria</taxon>
        <taxon>Pseudomonadati</taxon>
        <taxon>Myxococcota</taxon>
        <taxon>Polyangia</taxon>
        <taxon>Nannocystales</taxon>
        <taxon>Nannocystaceae</taxon>
        <taxon>Enhygromyxa</taxon>
    </lineage>
</organism>
<dbReference type="OrthoDB" id="9796530at2"/>
<feature type="domain" description="YHYH" evidence="3">
    <location>
        <begin position="190"/>
        <end position="284"/>
    </location>
</feature>
<protein>
    <recommendedName>
        <fullName evidence="3">YHYH domain-containing protein</fullName>
    </recommendedName>
</protein>
<sequence length="345" mass="36047">MTPRVVSTPKLLLLGTLLIAPSCARPSSPSSGDQGAQAGSPQDTLSTAKAVDPSLFLAAGLAGPVQEVPCTLESGESTTCLRIARTSVPSDHAQGPWCPKSIHDGPEAGGIWPEAGVAHEVTGEFVANLATFYEDSAWAVHNEDGTINVTDSAEKCAAAARPDVDPDLHNHCVECLPTYLAQDTVVETLIPKVPTKARSPSPIRSNIGLALNGVEFAAPAPTHAILAAHTLAPFDDCGGHINMHEGYHYHAVTSGCLTSIAQGDAHAPMIGYALDGFPIHARAGDDGTEPIDLDECRGHADETRGYHYHVAGPGKNQTLNCFTGEIVEGAARRPPGPRPDQPPPK</sequence>
<dbReference type="InterPro" id="IPR025924">
    <property type="entry name" value="YHYH_dom"/>
</dbReference>
<dbReference type="Proteomes" id="UP000237968">
    <property type="component" value="Unassembled WGS sequence"/>
</dbReference>
<feature type="chain" id="PRO_5015621782" description="YHYH domain-containing protein" evidence="2">
    <location>
        <begin position="25"/>
        <end position="345"/>
    </location>
</feature>
<dbReference type="EMBL" id="PVNK01000254">
    <property type="protein sequence ID" value="PRP91177.1"/>
    <property type="molecule type" value="Genomic_DNA"/>
</dbReference>
<dbReference type="AlphaFoldDB" id="A0A2S9XEA0"/>
<evidence type="ECO:0000256" key="2">
    <source>
        <dbReference type="SAM" id="SignalP"/>
    </source>
</evidence>
<keyword evidence="5" id="KW-1185">Reference proteome</keyword>
<accession>A0A2S9XEA0</accession>
<name>A0A2S9XEA0_9BACT</name>
<proteinExistence type="predicted"/>
<evidence type="ECO:0000313" key="4">
    <source>
        <dbReference type="EMBL" id="PRP91177.1"/>
    </source>
</evidence>